<dbReference type="Gene3D" id="1.20.140.10">
    <property type="entry name" value="Butyryl-CoA Dehydrogenase, subunit A, domain 3"/>
    <property type="match status" value="1"/>
</dbReference>
<comment type="cofactor">
    <cofactor evidence="1 6">
        <name>FAD</name>
        <dbReference type="ChEBI" id="CHEBI:57692"/>
    </cofactor>
</comment>
<dbReference type="InterPro" id="IPR046373">
    <property type="entry name" value="Acyl-CoA_Oxase/DH_mid-dom_sf"/>
</dbReference>
<dbReference type="GO" id="GO:0016627">
    <property type="term" value="F:oxidoreductase activity, acting on the CH-CH group of donors"/>
    <property type="evidence" value="ECO:0007669"/>
    <property type="project" value="UniProtKB-ARBA"/>
</dbReference>
<keyword evidence="4 6" id="KW-0274">FAD</keyword>
<dbReference type="CDD" id="cd00567">
    <property type="entry name" value="ACAD"/>
    <property type="match status" value="1"/>
</dbReference>
<comment type="similarity">
    <text evidence="2 6">Belongs to the acyl-CoA dehydrogenase family.</text>
</comment>
<dbReference type="Pfam" id="PF02770">
    <property type="entry name" value="Acyl-CoA_dh_M"/>
    <property type="match status" value="1"/>
</dbReference>
<dbReference type="Gene3D" id="2.40.110.10">
    <property type="entry name" value="Butyryl-CoA Dehydrogenase, subunit A, domain 2"/>
    <property type="match status" value="1"/>
</dbReference>
<dbReference type="GeneID" id="79317697"/>
<feature type="domain" description="Acyl-CoA dehydrogenase/oxidase C-terminal" evidence="7">
    <location>
        <begin position="231"/>
        <end position="378"/>
    </location>
</feature>
<dbReference type="Gene3D" id="1.10.540.10">
    <property type="entry name" value="Acyl-CoA dehydrogenase/oxidase, N-terminal domain"/>
    <property type="match status" value="1"/>
</dbReference>
<feature type="domain" description="Acyl-CoA dehydrogenase/oxidase N-terminal" evidence="9">
    <location>
        <begin position="6"/>
        <end position="118"/>
    </location>
</feature>
<keyword evidence="5 6" id="KW-0560">Oxidoreductase</keyword>
<keyword evidence="11" id="KW-1185">Reference proteome</keyword>
<evidence type="ECO:0000256" key="2">
    <source>
        <dbReference type="ARBA" id="ARBA00009347"/>
    </source>
</evidence>
<dbReference type="InterPro" id="IPR006091">
    <property type="entry name" value="Acyl-CoA_Oxase/DH_mid-dom"/>
</dbReference>
<sequence>MNFELTDEQKLLERTAVDLMDEYGLDYWYEKDETEEFPEEIWEDLVDAGFIGMKIPQEYGGEGFGMSELATASLAVARNGGGVSGANLLTSPVIGSTAIIEHGTEEQKRRLLSEIVDGSFVAIGLTEPNAGLDTAGIEMHAERDGDEYVLNGTKIWTTGGKRADYILTVARTSSPEEGARHGGISLFFVPTDDDGFEFNKIDKLSMRALGSYETVFDDVRVSAENLIGTEGEGFFHVLNTLNTERINWAAIPVGAGELALNLAVNYAGEREAFERQIGRNQGIQFPLAENKADLETAKLMIYKAAWLYDNGHDCAMEANAAKLVGAKAGFDACNQAVQTYGGMGFANEYHVERLFRDVRLAQVAPVSDELVKAYIGEHVLDLPRSY</sequence>
<evidence type="ECO:0000313" key="10">
    <source>
        <dbReference type="EMBL" id="MFC7319112.1"/>
    </source>
</evidence>
<dbReference type="Pfam" id="PF02771">
    <property type="entry name" value="Acyl-CoA_dh_N"/>
    <property type="match status" value="1"/>
</dbReference>
<dbReference type="SUPFAM" id="SSF47203">
    <property type="entry name" value="Acyl-CoA dehydrogenase C-terminal domain-like"/>
    <property type="match status" value="1"/>
</dbReference>
<dbReference type="PROSITE" id="PS00073">
    <property type="entry name" value="ACYL_COA_DH_2"/>
    <property type="match status" value="1"/>
</dbReference>
<dbReference type="InterPro" id="IPR036250">
    <property type="entry name" value="AcylCo_DH-like_C"/>
</dbReference>
<evidence type="ECO:0000259" key="9">
    <source>
        <dbReference type="Pfam" id="PF02771"/>
    </source>
</evidence>
<dbReference type="InterPro" id="IPR013786">
    <property type="entry name" value="AcylCoA_DH/ox_N"/>
</dbReference>
<proteinExistence type="inferred from homology"/>
<accession>A0ABD6AF63</accession>
<dbReference type="InterPro" id="IPR009075">
    <property type="entry name" value="AcylCo_DH/oxidase_C"/>
</dbReference>
<dbReference type="InterPro" id="IPR037069">
    <property type="entry name" value="AcylCoA_DH/ox_N_sf"/>
</dbReference>
<gene>
    <name evidence="10" type="ORF">ACFQPE_20290</name>
</gene>
<name>A0ABD6AF63_9EURY</name>
<dbReference type="SUPFAM" id="SSF56645">
    <property type="entry name" value="Acyl-CoA dehydrogenase NM domain-like"/>
    <property type="match status" value="1"/>
</dbReference>
<dbReference type="Proteomes" id="UP001596547">
    <property type="component" value="Unassembled WGS sequence"/>
</dbReference>
<dbReference type="Pfam" id="PF00441">
    <property type="entry name" value="Acyl-CoA_dh_1"/>
    <property type="match status" value="1"/>
</dbReference>
<evidence type="ECO:0000256" key="3">
    <source>
        <dbReference type="ARBA" id="ARBA00022630"/>
    </source>
</evidence>
<dbReference type="EC" id="1.-.-.-" evidence="10"/>
<dbReference type="PANTHER" id="PTHR43884">
    <property type="entry name" value="ACYL-COA DEHYDROGENASE"/>
    <property type="match status" value="1"/>
</dbReference>
<evidence type="ECO:0000256" key="6">
    <source>
        <dbReference type="RuleBase" id="RU362125"/>
    </source>
</evidence>
<evidence type="ECO:0000259" key="7">
    <source>
        <dbReference type="Pfam" id="PF00441"/>
    </source>
</evidence>
<keyword evidence="3 6" id="KW-0285">Flavoprotein</keyword>
<dbReference type="FunFam" id="1.20.140.10:FF:000012">
    <property type="entry name" value="Acyl-CoA dehydrogenase fadE12"/>
    <property type="match status" value="1"/>
</dbReference>
<dbReference type="PIRSF" id="PIRSF016578">
    <property type="entry name" value="HsaA"/>
    <property type="match status" value="1"/>
</dbReference>
<evidence type="ECO:0000259" key="8">
    <source>
        <dbReference type="Pfam" id="PF02770"/>
    </source>
</evidence>
<dbReference type="PANTHER" id="PTHR43884:SF12">
    <property type="entry name" value="ISOVALERYL-COA DEHYDROGENASE, MITOCHONDRIAL-RELATED"/>
    <property type="match status" value="1"/>
</dbReference>
<dbReference type="InterPro" id="IPR006089">
    <property type="entry name" value="Acyl-CoA_DH_CS"/>
</dbReference>
<dbReference type="AlphaFoldDB" id="A0ABD6AF63"/>
<dbReference type="RefSeq" id="WP_276306064.1">
    <property type="nucleotide sequence ID" value="NZ_CP119993.1"/>
</dbReference>
<reference evidence="10 11" key="1">
    <citation type="journal article" date="2019" name="Int. J. Syst. Evol. Microbiol.">
        <title>The Global Catalogue of Microorganisms (GCM) 10K type strain sequencing project: providing services to taxonomists for standard genome sequencing and annotation.</title>
        <authorList>
            <consortium name="The Broad Institute Genomics Platform"/>
            <consortium name="The Broad Institute Genome Sequencing Center for Infectious Disease"/>
            <person name="Wu L."/>
            <person name="Ma J."/>
        </authorList>
    </citation>
    <scope>NUCLEOTIDE SEQUENCE [LARGE SCALE GENOMIC DNA]</scope>
    <source>
        <strain evidence="10 11">PSR21</strain>
    </source>
</reference>
<evidence type="ECO:0000256" key="5">
    <source>
        <dbReference type="ARBA" id="ARBA00023002"/>
    </source>
</evidence>
<organism evidence="10 11">
    <name type="scientific">Halomarina halobia</name>
    <dbReference type="NCBI Taxonomy" id="3033386"/>
    <lineage>
        <taxon>Archaea</taxon>
        <taxon>Methanobacteriati</taxon>
        <taxon>Methanobacteriota</taxon>
        <taxon>Stenosarchaea group</taxon>
        <taxon>Halobacteria</taxon>
        <taxon>Halobacteriales</taxon>
        <taxon>Natronomonadaceae</taxon>
        <taxon>Halomarina</taxon>
    </lineage>
</organism>
<evidence type="ECO:0000256" key="4">
    <source>
        <dbReference type="ARBA" id="ARBA00022827"/>
    </source>
</evidence>
<evidence type="ECO:0000313" key="11">
    <source>
        <dbReference type="Proteomes" id="UP001596547"/>
    </source>
</evidence>
<dbReference type="FunFam" id="2.40.110.10:FF:000002">
    <property type="entry name" value="Acyl-CoA dehydrogenase fadE12"/>
    <property type="match status" value="1"/>
</dbReference>
<dbReference type="EMBL" id="JBHTBF010000003">
    <property type="protein sequence ID" value="MFC7319112.1"/>
    <property type="molecule type" value="Genomic_DNA"/>
</dbReference>
<protein>
    <submittedName>
        <fullName evidence="10">Acyl-CoA dehydrogenase family protein</fullName>
        <ecNumber evidence="10">1.-.-.-</ecNumber>
    </submittedName>
</protein>
<dbReference type="InterPro" id="IPR009100">
    <property type="entry name" value="AcylCoA_DH/oxidase_NM_dom_sf"/>
</dbReference>
<comment type="caution">
    <text evidence="10">The sequence shown here is derived from an EMBL/GenBank/DDBJ whole genome shotgun (WGS) entry which is preliminary data.</text>
</comment>
<feature type="domain" description="Acyl-CoA oxidase/dehydrogenase middle" evidence="8">
    <location>
        <begin position="122"/>
        <end position="219"/>
    </location>
</feature>
<evidence type="ECO:0000256" key="1">
    <source>
        <dbReference type="ARBA" id="ARBA00001974"/>
    </source>
</evidence>